<keyword evidence="2 4" id="KW-0202">Cytokine</keyword>
<dbReference type="InterPro" id="IPR000827">
    <property type="entry name" value="Chemokine_CC_CS"/>
</dbReference>
<protein>
    <recommendedName>
        <fullName evidence="4">C-C motif chemokine</fullName>
    </recommendedName>
</protein>
<name>A0A8T2N1H2_9TELE</name>
<evidence type="ECO:0000259" key="5">
    <source>
        <dbReference type="SMART" id="SM00199"/>
    </source>
</evidence>
<dbReference type="InterPro" id="IPR036048">
    <property type="entry name" value="Interleukin_8-like_sf"/>
</dbReference>
<evidence type="ECO:0000313" key="6">
    <source>
        <dbReference type="EMBL" id="KAG9332241.1"/>
    </source>
</evidence>
<comment type="subcellular location">
    <subcellularLocation>
        <location evidence="4">Secreted</location>
    </subcellularLocation>
</comment>
<keyword evidence="7" id="KW-1185">Reference proteome</keyword>
<comment type="similarity">
    <text evidence="1 4">Belongs to the intercrine beta (chemokine CC) family.</text>
</comment>
<dbReference type="InterPro" id="IPR039809">
    <property type="entry name" value="Chemokine_b/g/d"/>
</dbReference>
<dbReference type="Pfam" id="PF00048">
    <property type="entry name" value="IL8"/>
    <property type="match status" value="1"/>
</dbReference>
<dbReference type="SUPFAM" id="SSF54117">
    <property type="entry name" value="Interleukin 8-like chemokines"/>
    <property type="match status" value="1"/>
</dbReference>
<keyword evidence="4" id="KW-0964">Secreted</keyword>
<dbReference type="InterPro" id="IPR001811">
    <property type="entry name" value="Chemokine_IL8-like_dom"/>
</dbReference>
<dbReference type="OrthoDB" id="9930747at2759"/>
<feature type="domain" description="Chemokine interleukin-8-like" evidence="5">
    <location>
        <begin position="24"/>
        <end position="86"/>
    </location>
</feature>
<evidence type="ECO:0000313" key="7">
    <source>
        <dbReference type="Proteomes" id="UP000824540"/>
    </source>
</evidence>
<dbReference type="Gene3D" id="2.40.50.40">
    <property type="match status" value="1"/>
</dbReference>
<evidence type="ECO:0000256" key="1">
    <source>
        <dbReference type="ARBA" id="ARBA00010868"/>
    </source>
</evidence>
<dbReference type="AlphaFoldDB" id="A0A8T2N1H2"/>
<feature type="signal peptide" evidence="4">
    <location>
        <begin position="1"/>
        <end position="20"/>
    </location>
</feature>
<feature type="chain" id="PRO_5035961452" description="C-C motif chemokine" evidence="4">
    <location>
        <begin position="21"/>
        <end position="140"/>
    </location>
</feature>
<gene>
    <name evidence="6" type="ORF">JZ751_015532</name>
</gene>
<dbReference type="PANTHER" id="PTHR12015:SF186">
    <property type="entry name" value="C-C MOTIF CHEMOKINE 21-LIKE-RELATED"/>
    <property type="match status" value="1"/>
</dbReference>
<dbReference type="SMART" id="SM00199">
    <property type="entry name" value="SCY"/>
    <property type="match status" value="1"/>
</dbReference>
<sequence>MRFSALSYLLVAVCIYFVLAQGSYEDCCLRYAKSVPKRMRHMVVTYREQKTDGECNIPAIVFTLRRGRVFCADPKQDWAQDLIRRVNRKVPLTHLLPHCQAAPKSVKEAWLRQAPVLPLHILLLPRAGCFSGTVPLSRLA</sequence>
<keyword evidence="3" id="KW-1015">Disulfide bond</keyword>
<evidence type="ECO:0000256" key="3">
    <source>
        <dbReference type="ARBA" id="ARBA00023157"/>
    </source>
</evidence>
<comment type="caution">
    <text evidence="6">The sequence shown here is derived from an EMBL/GenBank/DDBJ whole genome shotgun (WGS) entry which is preliminary data.</text>
</comment>
<dbReference type="GO" id="GO:0006955">
    <property type="term" value="P:immune response"/>
    <property type="evidence" value="ECO:0007669"/>
    <property type="project" value="InterPro"/>
</dbReference>
<dbReference type="EMBL" id="JAFBMS010000249">
    <property type="protein sequence ID" value="KAG9332241.1"/>
    <property type="molecule type" value="Genomic_DNA"/>
</dbReference>
<dbReference type="Proteomes" id="UP000824540">
    <property type="component" value="Unassembled WGS sequence"/>
</dbReference>
<evidence type="ECO:0000256" key="4">
    <source>
        <dbReference type="RuleBase" id="RU361150"/>
    </source>
</evidence>
<dbReference type="PROSITE" id="PS00472">
    <property type="entry name" value="SMALL_CYTOKINES_CC"/>
    <property type="match status" value="1"/>
</dbReference>
<proteinExistence type="inferred from homology"/>
<dbReference type="GO" id="GO:0008009">
    <property type="term" value="F:chemokine activity"/>
    <property type="evidence" value="ECO:0007669"/>
    <property type="project" value="InterPro"/>
</dbReference>
<organism evidence="6 7">
    <name type="scientific">Albula glossodonta</name>
    <name type="common">roundjaw bonefish</name>
    <dbReference type="NCBI Taxonomy" id="121402"/>
    <lineage>
        <taxon>Eukaryota</taxon>
        <taxon>Metazoa</taxon>
        <taxon>Chordata</taxon>
        <taxon>Craniata</taxon>
        <taxon>Vertebrata</taxon>
        <taxon>Euteleostomi</taxon>
        <taxon>Actinopterygii</taxon>
        <taxon>Neopterygii</taxon>
        <taxon>Teleostei</taxon>
        <taxon>Albuliformes</taxon>
        <taxon>Albulidae</taxon>
        <taxon>Albula</taxon>
    </lineage>
</organism>
<dbReference type="PANTHER" id="PTHR12015">
    <property type="entry name" value="SMALL INDUCIBLE CYTOKINE A"/>
    <property type="match status" value="1"/>
</dbReference>
<keyword evidence="4" id="KW-0732">Signal</keyword>
<keyword evidence="4" id="KW-0145">Chemotaxis</keyword>
<accession>A0A8T2N1H2</accession>
<reference evidence="6" key="1">
    <citation type="thesis" date="2021" institute="BYU ScholarsArchive" country="Provo, UT, USA">
        <title>Applications of and Algorithms for Genome Assembly and Genomic Analyses with an Emphasis on Marine Teleosts.</title>
        <authorList>
            <person name="Pickett B.D."/>
        </authorList>
    </citation>
    <scope>NUCLEOTIDE SEQUENCE</scope>
    <source>
        <strain evidence="6">HI-2016</strain>
    </source>
</reference>
<dbReference type="GO" id="GO:0005615">
    <property type="term" value="C:extracellular space"/>
    <property type="evidence" value="ECO:0007669"/>
    <property type="project" value="UniProtKB-KW"/>
</dbReference>
<evidence type="ECO:0000256" key="2">
    <source>
        <dbReference type="ARBA" id="ARBA00022514"/>
    </source>
</evidence>